<evidence type="ECO:0000256" key="7">
    <source>
        <dbReference type="SAM" id="MobiDB-lite"/>
    </source>
</evidence>
<dbReference type="Gene3D" id="3.40.50.300">
    <property type="entry name" value="P-loop containing nucleotide triphosphate hydrolases"/>
    <property type="match status" value="1"/>
</dbReference>
<comment type="similarity">
    <text evidence="1">Belongs to the disease resistance NB-LRR family.</text>
</comment>
<accession>W9RE72</accession>
<dbReference type="OrthoDB" id="1143785at2759"/>
<dbReference type="PANTHER" id="PTHR33463">
    <property type="entry name" value="NB-ARC DOMAIN-CONTAINING PROTEIN-RELATED"/>
    <property type="match status" value="1"/>
</dbReference>
<keyword evidence="6" id="KW-0067">ATP-binding</keyword>
<evidence type="ECO:0000256" key="5">
    <source>
        <dbReference type="ARBA" id="ARBA00022821"/>
    </source>
</evidence>
<keyword evidence="4" id="KW-0547">Nucleotide-binding</keyword>
<keyword evidence="3" id="KW-0677">Repeat</keyword>
<sequence length="610" mass="67192">MAGGCGEYNSRKGDVFTEERVSNAWCFNGCCPNLKSRYYLGRKAKRMSLDIDDFLQPGKLPTVSLPALPPGHVSVSIRHSEASTQAASTIHEAGTSYVTPKSASVSTAAGTSSVTPKSDSAYTAAGTSSEAPKSASAYTAFESRFSLIERVMNALKDDRTNPIVICGMGGIGKTTLLKEFCKRAKGEGIFNEVAMADVGRNPEFKKIQGDIAEFLGLTLSGDNLSARACKLSERLDCGKRILVILDDVWETIDFEEVGIPPSRNCKILISFRNQDIYKEIETKMNFFVGLLQPHEAWSLFKEMAGSSIESPELRTIAEQILSECDRLPLAISAVGSALKGRGKQAWSDALRRLRRNSPQSVPEVLSKVYPILEFSYDCLGTKDAKSLFLFCCLYPEGSDIRVEDLVRHGVGLQLYEGITSMEEGRDHVGALIEELKNRSLLLDSNKKECVKMHDVLREVALHIAFLRFQQNDSSRNENRFFVRHGVKLDGWRSVEGTDAQQYTCSALITKETHGDVAELLLLSCRDDSIVPLEAALKGMEKLKVFEIKNANLLSTLPALKVLESLQTLCLEHCVLGDVSIIGELRTLMILSLRGSSINQLPVSFRNLANL</sequence>
<dbReference type="AlphaFoldDB" id="W9RE72"/>
<protein>
    <submittedName>
        <fullName evidence="9">Putative disease resistance protein</fullName>
    </submittedName>
</protein>
<evidence type="ECO:0000256" key="1">
    <source>
        <dbReference type="ARBA" id="ARBA00008894"/>
    </source>
</evidence>
<dbReference type="GO" id="GO:0006952">
    <property type="term" value="P:defense response"/>
    <property type="evidence" value="ECO:0007669"/>
    <property type="project" value="UniProtKB-KW"/>
</dbReference>
<evidence type="ECO:0000313" key="9">
    <source>
        <dbReference type="EMBL" id="EXB66984.1"/>
    </source>
</evidence>
<dbReference type="Gene3D" id="3.80.10.10">
    <property type="entry name" value="Ribonuclease Inhibitor"/>
    <property type="match status" value="1"/>
</dbReference>
<proteinExistence type="inferred from homology"/>
<evidence type="ECO:0000313" key="10">
    <source>
        <dbReference type="Proteomes" id="UP000030645"/>
    </source>
</evidence>
<dbReference type="EMBL" id="KE344559">
    <property type="protein sequence ID" value="EXB66984.1"/>
    <property type="molecule type" value="Genomic_DNA"/>
</dbReference>
<dbReference type="InterPro" id="IPR050905">
    <property type="entry name" value="Plant_NBS-LRR"/>
</dbReference>
<dbReference type="PRINTS" id="PR00364">
    <property type="entry name" value="DISEASERSIST"/>
</dbReference>
<dbReference type="InterPro" id="IPR036388">
    <property type="entry name" value="WH-like_DNA-bd_sf"/>
</dbReference>
<dbReference type="STRING" id="981085.W9RE72"/>
<gene>
    <name evidence="9" type="ORF">L484_004909</name>
</gene>
<organism evidence="9 10">
    <name type="scientific">Morus notabilis</name>
    <dbReference type="NCBI Taxonomy" id="981085"/>
    <lineage>
        <taxon>Eukaryota</taxon>
        <taxon>Viridiplantae</taxon>
        <taxon>Streptophyta</taxon>
        <taxon>Embryophyta</taxon>
        <taxon>Tracheophyta</taxon>
        <taxon>Spermatophyta</taxon>
        <taxon>Magnoliopsida</taxon>
        <taxon>eudicotyledons</taxon>
        <taxon>Gunneridae</taxon>
        <taxon>Pentapetalae</taxon>
        <taxon>rosids</taxon>
        <taxon>fabids</taxon>
        <taxon>Rosales</taxon>
        <taxon>Moraceae</taxon>
        <taxon>Moreae</taxon>
        <taxon>Morus</taxon>
    </lineage>
</organism>
<keyword evidence="5" id="KW-0611">Plant defense</keyword>
<evidence type="ECO:0000256" key="6">
    <source>
        <dbReference type="ARBA" id="ARBA00022840"/>
    </source>
</evidence>
<dbReference type="Gene3D" id="1.10.10.10">
    <property type="entry name" value="Winged helix-like DNA-binding domain superfamily/Winged helix DNA-binding domain"/>
    <property type="match status" value="1"/>
</dbReference>
<dbReference type="SUPFAM" id="SSF52540">
    <property type="entry name" value="P-loop containing nucleoside triphosphate hydrolases"/>
    <property type="match status" value="1"/>
</dbReference>
<reference evidence="10" key="1">
    <citation type="submission" date="2013-01" db="EMBL/GenBank/DDBJ databases">
        <title>Draft Genome Sequence of a Mulberry Tree, Morus notabilis C.K. Schneid.</title>
        <authorList>
            <person name="He N."/>
            <person name="Zhao S."/>
        </authorList>
    </citation>
    <scope>NUCLEOTIDE SEQUENCE</scope>
</reference>
<dbReference type="eggNOG" id="KOG4658">
    <property type="taxonomic scope" value="Eukaryota"/>
</dbReference>
<evidence type="ECO:0000256" key="3">
    <source>
        <dbReference type="ARBA" id="ARBA00022737"/>
    </source>
</evidence>
<evidence type="ECO:0000256" key="4">
    <source>
        <dbReference type="ARBA" id="ARBA00022741"/>
    </source>
</evidence>
<dbReference type="SUPFAM" id="SSF52058">
    <property type="entry name" value="L domain-like"/>
    <property type="match status" value="1"/>
</dbReference>
<dbReference type="GO" id="GO:0043531">
    <property type="term" value="F:ADP binding"/>
    <property type="evidence" value="ECO:0007669"/>
    <property type="project" value="InterPro"/>
</dbReference>
<name>W9RE72_9ROSA</name>
<dbReference type="InterPro" id="IPR032675">
    <property type="entry name" value="LRR_dom_sf"/>
</dbReference>
<dbReference type="Proteomes" id="UP000030645">
    <property type="component" value="Unassembled WGS sequence"/>
</dbReference>
<dbReference type="PANTHER" id="PTHR33463:SF198">
    <property type="entry name" value="RPP4C3"/>
    <property type="match status" value="1"/>
</dbReference>
<feature type="region of interest" description="Disordered" evidence="7">
    <location>
        <begin position="107"/>
        <end position="127"/>
    </location>
</feature>
<dbReference type="InterPro" id="IPR002182">
    <property type="entry name" value="NB-ARC"/>
</dbReference>
<evidence type="ECO:0000259" key="8">
    <source>
        <dbReference type="Pfam" id="PF00931"/>
    </source>
</evidence>
<dbReference type="Gene3D" id="1.10.8.430">
    <property type="entry name" value="Helical domain of apoptotic protease-activating factors"/>
    <property type="match status" value="1"/>
</dbReference>
<dbReference type="GO" id="GO:0005524">
    <property type="term" value="F:ATP binding"/>
    <property type="evidence" value="ECO:0007669"/>
    <property type="project" value="UniProtKB-KW"/>
</dbReference>
<feature type="compositionally biased region" description="Polar residues" evidence="7">
    <location>
        <begin position="116"/>
        <end position="127"/>
    </location>
</feature>
<feature type="domain" description="NB-ARC" evidence="8">
    <location>
        <begin position="147"/>
        <end position="305"/>
    </location>
</feature>
<keyword evidence="10" id="KW-1185">Reference proteome</keyword>
<dbReference type="KEGG" id="mnt:21388397"/>
<evidence type="ECO:0000256" key="2">
    <source>
        <dbReference type="ARBA" id="ARBA00022614"/>
    </source>
</evidence>
<dbReference type="InterPro" id="IPR042197">
    <property type="entry name" value="Apaf_helical"/>
</dbReference>
<dbReference type="Pfam" id="PF00931">
    <property type="entry name" value="NB-ARC"/>
    <property type="match status" value="1"/>
</dbReference>
<dbReference type="InterPro" id="IPR027417">
    <property type="entry name" value="P-loop_NTPase"/>
</dbReference>
<keyword evidence="2" id="KW-0433">Leucine-rich repeat</keyword>